<evidence type="ECO:0000313" key="1">
    <source>
        <dbReference type="EMBL" id="CAG8724329.1"/>
    </source>
</evidence>
<sequence length="45" mass="5580">FPEDDNFINNIHQKLQIESIDWDLTRIKQYWSNNNYAKKQKKQNL</sequence>
<dbReference type="EMBL" id="CAJVPP010014504">
    <property type="protein sequence ID" value="CAG8724329.1"/>
    <property type="molecule type" value="Genomic_DNA"/>
</dbReference>
<reference evidence="1" key="1">
    <citation type="submission" date="2021-06" db="EMBL/GenBank/DDBJ databases">
        <authorList>
            <person name="Kallberg Y."/>
            <person name="Tangrot J."/>
            <person name="Rosling A."/>
        </authorList>
    </citation>
    <scope>NUCLEOTIDE SEQUENCE</scope>
    <source>
        <strain evidence="1">87-6 pot B 2015</strain>
    </source>
</reference>
<proteinExistence type="predicted"/>
<feature type="non-terminal residue" evidence="1">
    <location>
        <position position="1"/>
    </location>
</feature>
<dbReference type="Proteomes" id="UP000789375">
    <property type="component" value="Unassembled WGS sequence"/>
</dbReference>
<dbReference type="AlphaFoldDB" id="A0A9N9NE97"/>
<keyword evidence="2" id="KW-1185">Reference proteome</keyword>
<protein>
    <submittedName>
        <fullName evidence="1">344_t:CDS:1</fullName>
    </submittedName>
</protein>
<accession>A0A9N9NE97</accession>
<gene>
    <name evidence="1" type="ORF">FMOSSE_LOCUS15223</name>
</gene>
<comment type="caution">
    <text evidence="1">The sequence shown here is derived from an EMBL/GenBank/DDBJ whole genome shotgun (WGS) entry which is preliminary data.</text>
</comment>
<name>A0A9N9NE97_FUNMO</name>
<organism evidence="1 2">
    <name type="scientific">Funneliformis mosseae</name>
    <name type="common">Endomycorrhizal fungus</name>
    <name type="synonym">Glomus mosseae</name>
    <dbReference type="NCBI Taxonomy" id="27381"/>
    <lineage>
        <taxon>Eukaryota</taxon>
        <taxon>Fungi</taxon>
        <taxon>Fungi incertae sedis</taxon>
        <taxon>Mucoromycota</taxon>
        <taxon>Glomeromycotina</taxon>
        <taxon>Glomeromycetes</taxon>
        <taxon>Glomerales</taxon>
        <taxon>Glomeraceae</taxon>
        <taxon>Funneliformis</taxon>
    </lineage>
</organism>
<evidence type="ECO:0000313" key="2">
    <source>
        <dbReference type="Proteomes" id="UP000789375"/>
    </source>
</evidence>